<feature type="region of interest" description="Disordered" evidence="1">
    <location>
        <begin position="1"/>
        <end position="113"/>
    </location>
</feature>
<gene>
    <name evidence="2" type="ORF">FH972_023767</name>
</gene>
<evidence type="ECO:0000313" key="3">
    <source>
        <dbReference type="Proteomes" id="UP000327013"/>
    </source>
</evidence>
<keyword evidence="3" id="KW-1185">Reference proteome</keyword>
<feature type="compositionally biased region" description="Polar residues" evidence="1">
    <location>
        <begin position="15"/>
        <end position="31"/>
    </location>
</feature>
<protein>
    <submittedName>
        <fullName evidence="2">Uncharacterized protein</fullName>
    </submittedName>
</protein>
<organism evidence="2 3">
    <name type="scientific">Carpinus fangiana</name>
    <dbReference type="NCBI Taxonomy" id="176857"/>
    <lineage>
        <taxon>Eukaryota</taxon>
        <taxon>Viridiplantae</taxon>
        <taxon>Streptophyta</taxon>
        <taxon>Embryophyta</taxon>
        <taxon>Tracheophyta</taxon>
        <taxon>Spermatophyta</taxon>
        <taxon>Magnoliopsida</taxon>
        <taxon>eudicotyledons</taxon>
        <taxon>Gunneridae</taxon>
        <taxon>Pentapetalae</taxon>
        <taxon>rosids</taxon>
        <taxon>fabids</taxon>
        <taxon>Fagales</taxon>
        <taxon>Betulaceae</taxon>
        <taxon>Carpinus</taxon>
    </lineage>
</organism>
<feature type="compositionally biased region" description="Basic residues" evidence="1">
    <location>
        <begin position="87"/>
        <end position="106"/>
    </location>
</feature>
<reference evidence="2 3" key="1">
    <citation type="submission" date="2019-06" db="EMBL/GenBank/DDBJ databases">
        <title>A chromosomal-level reference genome of Carpinus fangiana (Coryloideae, Betulaceae).</title>
        <authorList>
            <person name="Yang X."/>
            <person name="Wang Z."/>
            <person name="Zhang L."/>
            <person name="Hao G."/>
            <person name="Liu J."/>
            <person name="Yang Y."/>
        </authorList>
    </citation>
    <scope>NUCLEOTIDE SEQUENCE [LARGE SCALE GENOMIC DNA]</scope>
    <source>
        <strain evidence="2">Cfa_2016G</strain>
        <tissue evidence="2">Leaf</tissue>
    </source>
</reference>
<accession>A0A5N6KWX5</accession>
<dbReference type="AlphaFoldDB" id="A0A5N6KWX5"/>
<comment type="caution">
    <text evidence="2">The sequence shown here is derived from an EMBL/GenBank/DDBJ whole genome shotgun (WGS) entry which is preliminary data.</text>
</comment>
<sequence length="113" mass="13316">MRPYHNLWERKRRSQVTPPQTVKRNPSSPYFSPQKGHRAPEHPLLTAPLPAHPRPLHRRPLPPPRRPDRPRRRQPHEPPPPAPWRALHARHPPRRQPLRRSARPRPGHQGALV</sequence>
<evidence type="ECO:0000313" key="2">
    <source>
        <dbReference type="EMBL" id="KAB8349753.1"/>
    </source>
</evidence>
<dbReference type="EMBL" id="VIBQ01000014">
    <property type="protein sequence ID" value="KAB8349753.1"/>
    <property type="molecule type" value="Genomic_DNA"/>
</dbReference>
<proteinExistence type="predicted"/>
<name>A0A5N6KWX5_9ROSI</name>
<evidence type="ECO:0000256" key="1">
    <source>
        <dbReference type="SAM" id="MobiDB-lite"/>
    </source>
</evidence>
<dbReference type="Proteomes" id="UP000327013">
    <property type="component" value="Unassembled WGS sequence"/>
</dbReference>